<dbReference type="InterPro" id="IPR036705">
    <property type="entry name" value="Ribosyl_crysJ1_sf"/>
</dbReference>
<dbReference type="SUPFAM" id="SSF101478">
    <property type="entry name" value="ADP-ribosylglycohydrolase"/>
    <property type="match status" value="1"/>
</dbReference>
<dbReference type="PANTHER" id="PTHR16222">
    <property type="entry name" value="ADP-RIBOSYLGLYCOHYDROLASE"/>
    <property type="match status" value="1"/>
</dbReference>
<comment type="caution">
    <text evidence="1">The sequence shown here is derived from an EMBL/GenBank/DDBJ whole genome shotgun (WGS) entry which is preliminary data.</text>
</comment>
<dbReference type="EMBL" id="JAOZYB010000319">
    <property type="protein sequence ID" value="MEB3964932.1"/>
    <property type="molecule type" value="Genomic_DNA"/>
</dbReference>
<dbReference type="PANTHER" id="PTHR16222:SF12">
    <property type="entry name" value="ADP-RIBOSYLGLYCOHYDROLASE-RELATED"/>
    <property type="match status" value="1"/>
</dbReference>
<proteinExistence type="predicted"/>
<protein>
    <submittedName>
        <fullName evidence="1">ADP-ribosylglycohydrolase family protein</fullName>
    </submittedName>
</protein>
<accession>A0ABU6CJY3</accession>
<gene>
    <name evidence="1" type="ORF">OKJ48_32575</name>
</gene>
<dbReference type="InterPro" id="IPR050792">
    <property type="entry name" value="ADP-ribosylglycohydrolase"/>
</dbReference>
<dbReference type="InterPro" id="IPR005502">
    <property type="entry name" value="Ribosyl_crysJ1"/>
</dbReference>
<evidence type="ECO:0000313" key="2">
    <source>
        <dbReference type="Proteomes" id="UP001352223"/>
    </source>
</evidence>
<evidence type="ECO:0000313" key="1">
    <source>
        <dbReference type="EMBL" id="MEB3964932.1"/>
    </source>
</evidence>
<dbReference type="Pfam" id="PF03747">
    <property type="entry name" value="ADP_ribosyl_GH"/>
    <property type="match status" value="1"/>
</dbReference>
<dbReference type="Proteomes" id="UP001352223">
    <property type="component" value="Unassembled WGS sequence"/>
</dbReference>
<reference evidence="1 2" key="1">
    <citation type="submission" date="2022-10" db="EMBL/GenBank/DDBJ databases">
        <authorList>
            <person name="Xie J."/>
            <person name="Shen N."/>
        </authorList>
    </citation>
    <scope>NUCLEOTIDE SEQUENCE [LARGE SCALE GENOMIC DNA]</scope>
    <source>
        <strain evidence="1 2">DSM 41681</strain>
    </source>
</reference>
<organism evidence="1 2">
    <name type="scientific">Streptomyces kunmingensis</name>
    <dbReference type="NCBI Taxonomy" id="68225"/>
    <lineage>
        <taxon>Bacteria</taxon>
        <taxon>Bacillati</taxon>
        <taxon>Actinomycetota</taxon>
        <taxon>Actinomycetes</taxon>
        <taxon>Kitasatosporales</taxon>
        <taxon>Streptomycetaceae</taxon>
        <taxon>Streptomyces</taxon>
    </lineage>
</organism>
<keyword evidence="2" id="KW-1185">Reference proteome</keyword>
<name>A0ABU6CJY3_9ACTN</name>
<dbReference type="Gene3D" id="1.10.4080.10">
    <property type="entry name" value="ADP-ribosylation/Crystallin J1"/>
    <property type="match status" value="1"/>
</dbReference>
<sequence length="370" mass="38923">MADRPARGRVRRAARGTLFGLAIGDAMGRPLAPLSMARITAEYGNWATMELPLYDGGDAVRVSDTTQLALALAEALAETAVRAPLTEAEARHSLTTRGALPAPPWITPRAVTHALRSHLVRWRHSPDNDRAPGRTTLDACAALEGQIPWQAASAPTSKGCAAVVRAAAVGLVPYVSAEQRSGIAQLQAALTHGHPTALAASDLAAHAVHLLVHRCEPAALLGKLRAHAAASRRTYRTDWLGDLADRAGAESPASYIAAGWDECLAALDSVAEALRAKDPNREPGAAAGTDWTADHVLAGALYAYLVTDGRPRDTVRRAAHTSGASAATAALAGAFAGAHRGTANWPREWVQAMEYRERIEALGAGWDRTG</sequence>